<evidence type="ECO:0000313" key="2">
    <source>
        <dbReference type="EMBL" id="AYV77297.1"/>
    </source>
</evidence>
<accession>A0A3G4ZQX6</accession>
<dbReference type="GO" id="GO:0016787">
    <property type="term" value="F:hydrolase activity"/>
    <property type="evidence" value="ECO:0007669"/>
    <property type="project" value="UniProtKB-KW"/>
</dbReference>
<sequence length="501" mass="56310">MKGPYTNGTTGILRANSYQSITVTDPNLIKQNIAKVNIGNIFKIDNKKVVLTCYHCIRNTNNGILLLEDGQAEGHQCPTILCAAPELELGVLSLNEPENIRVSINHNYNTISDLHFPLNEFITGKTVFTIETFDIDAYIKTGILTKIDMDCTFFDISFTSHISFNMPQIPFIRVSLNNKYHDISDLSGISGSPVRDKDGRMIGLLSSVCIDTYVYIVPAISINLVLMHYDNFSGIASLTLHTSPCAFDKGELKSNLINGLLINNTYGQKGSLSKNDVIVEINGQSLNENCKVFDPKLKIYVNYDIYIALNYLNGEQLPLKIARPKKKAVTNYKEKDIIVTLKSLDSMKYVPIKFNEKTYEFGQMTFIELTEDLINDFSDQGFYVFNSVKDKYIDNPYRSTENFIVILLNINKEGLSYPVKKMINNIGLPLVPNRTGSQYSLTIVKKINGHPVNCLNDLIKYSYNTLPNSEISINVSIESDSYGKLTINVKDNIMSNIIVNK</sequence>
<reference evidence="2" key="1">
    <citation type="submission" date="2018-10" db="EMBL/GenBank/DDBJ databases">
        <title>Hidden diversity of soil giant viruses.</title>
        <authorList>
            <person name="Schulz F."/>
            <person name="Alteio L."/>
            <person name="Goudeau D."/>
            <person name="Ryan E.M."/>
            <person name="Malmstrom R.R."/>
            <person name="Blanchard J."/>
            <person name="Woyke T."/>
        </authorList>
    </citation>
    <scope>NUCLEOTIDE SEQUENCE</scope>
    <source>
        <strain evidence="2">BAV1</strain>
    </source>
</reference>
<organism evidence="2">
    <name type="scientific">Barrevirus sp</name>
    <dbReference type="NCBI Taxonomy" id="2487763"/>
    <lineage>
        <taxon>Viruses</taxon>
        <taxon>Varidnaviria</taxon>
        <taxon>Bamfordvirae</taxon>
        <taxon>Nucleocytoviricota</taxon>
        <taxon>Megaviricetes</taxon>
        <taxon>Imitervirales</taxon>
        <taxon>Mimiviridae</taxon>
        <taxon>Klosneuvirinae</taxon>
    </lineage>
</organism>
<evidence type="ECO:0008006" key="3">
    <source>
        <dbReference type="Google" id="ProtNLM"/>
    </source>
</evidence>
<dbReference type="EMBL" id="MK072027">
    <property type="protein sequence ID" value="AYV77297.1"/>
    <property type="molecule type" value="Genomic_DNA"/>
</dbReference>
<name>A0A3G4ZQX6_9VIRU</name>
<evidence type="ECO:0000256" key="1">
    <source>
        <dbReference type="ARBA" id="ARBA00022801"/>
    </source>
</evidence>
<gene>
    <name evidence="2" type="ORF">Barrevirus30_2</name>
</gene>
<dbReference type="InterPro" id="IPR009003">
    <property type="entry name" value="Peptidase_S1_PA"/>
</dbReference>
<proteinExistence type="predicted"/>
<dbReference type="SUPFAM" id="SSF50494">
    <property type="entry name" value="Trypsin-like serine proteases"/>
    <property type="match status" value="1"/>
</dbReference>
<protein>
    <recommendedName>
        <fullName evidence="3">PDZ domain-containing protein</fullName>
    </recommendedName>
</protein>
<keyword evidence="1" id="KW-0378">Hydrolase</keyword>